<protein>
    <recommendedName>
        <fullName evidence="4">DUF1641 domain-containing protein</fullName>
    </recommendedName>
</protein>
<organism evidence="2 3">
    <name type="scientific">Deinococcus ruber</name>
    <dbReference type="NCBI Taxonomy" id="1848197"/>
    <lineage>
        <taxon>Bacteria</taxon>
        <taxon>Thermotogati</taxon>
        <taxon>Deinococcota</taxon>
        <taxon>Deinococci</taxon>
        <taxon>Deinococcales</taxon>
        <taxon>Deinococcaceae</taxon>
        <taxon>Deinococcus</taxon>
    </lineage>
</organism>
<dbReference type="InterPro" id="IPR012440">
    <property type="entry name" value="DUF1641"/>
</dbReference>
<sequence length="178" mass="19435">MAQRLTYTPRPRTADEIITEARNDSQDALLESLELLRELHAHGVLDTLVKLVKAGDGLTTKTLHMLEGDSATRLLRNVLELGRTFSELDPESIGTLGKAADAGIREGARRVQAGEGVGLGELLGLLKDPDIQAALGALFGTLKGFGRALRDARGDTTESEGQRRPDEEKNKNRKRRKQ</sequence>
<keyword evidence="3" id="KW-1185">Reference proteome</keyword>
<dbReference type="Pfam" id="PF07849">
    <property type="entry name" value="DUF1641"/>
    <property type="match status" value="1"/>
</dbReference>
<dbReference type="Proteomes" id="UP000603865">
    <property type="component" value="Unassembled WGS sequence"/>
</dbReference>
<comment type="caution">
    <text evidence="2">The sequence shown here is derived from an EMBL/GenBank/DDBJ whole genome shotgun (WGS) entry which is preliminary data.</text>
</comment>
<proteinExistence type="predicted"/>
<name>A0A918BVP5_9DEIO</name>
<dbReference type="RefSeq" id="WP_189087843.1">
    <property type="nucleotide sequence ID" value="NZ_BMQL01000001.1"/>
</dbReference>
<accession>A0A918BVP5</accession>
<evidence type="ECO:0008006" key="4">
    <source>
        <dbReference type="Google" id="ProtNLM"/>
    </source>
</evidence>
<dbReference type="AlphaFoldDB" id="A0A918BVP5"/>
<dbReference type="PANTHER" id="PTHR38433">
    <property type="match status" value="1"/>
</dbReference>
<reference evidence="2" key="1">
    <citation type="journal article" date="2014" name="Int. J. Syst. Evol. Microbiol.">
        <title>Complete genome sequence of Corynebacterium casei LMG S-19264T (=DSM 44701T), isolated from a smear-ripened cheese.</title>
        <authorList>
            <consortium name="US DOE Joint Genome Institute (JGI-PGF)"/>
            <person name="Walter F."/>
            <person name="Albersmeier A."/>
            <person name="Kalinowski J."/>
            <person name="Ruckert C."/>
        </authorList>
    </citation>
    <scope>NUCLEOTIDE SEQUENCE</scope>
    <source>
        <strain evidence="2">JCM 31311</strain>
    </source>
</reference>
<dbReference type="EMBL" id="BMQL01000001">
    <property type="protein sequence ID" value="GGQ95249.1"/>
    <property type="molecule type" value="Genomic_DNA"/>
</dbReference>
<dbReference type="PANTHER" id="PTHR38433:SF1">
    <property type="entry name" value="DUF1641 DOMAIN-CONTAINING PROTEIN"/>
    <property type="match status" value="1"/>
</dbReference>
<evidence type="ECO:0000313" key="2">
    <source>
        <dbReference type="EMBL" id="GGQ95249.1"/>
    </source>
</evidence>
<feature type="compositionally biased region" description="Basic and acidic residues" evidence="1">
    <location>
        <begin position="151"/>
        <end position="170"/>
    </location>
</feature>
<gene>
    <name evidence="2" type="ORF">GCM10008957_04500</name>
</gene>
<reference evidence="2" key="2">
    <citation type="submission" date="2020-09" db="EMBL/GenBank/DDBJ databases">
        <authorList>
            <person name="Sun Q."/>
            <person name="Ohkuma M."/>
        </authorList>
    </citation>
    <scope>NUCLEOTIDE SEQUENCE</scope>
    <source>
        <strain evidence="2">JCM 31311</strain>
    </source>
</reference>
<evidence type="ECO:0000313" key="3">
    <source>
        <dbReference type="Proteomes" id="UP000603865"/>
    </source>
</evidence>
<feature type="region of interest" description="Disordered" evidence="1">
    <location>
        <begin position="151"/>
        <end position="178"/>
    </location>
</feature>
<evidence type="ECO:0000256" key="1">
    <source>
        <dbReference type="SAM" id="MobiDB-lite"/>
    </source>
</evidence>